<evidence type="ECO:0000313" key="1">
    <source>
        <dbReference type="EMBL" id="TGN14301.1"/>
    </source>
</evidence>
<name>A0A4R9LSF7_9LEPT</name>
<dbReference type="EMBL" id="RQHV01000007">
    <property type="protein sequence ID" value="TGN14301.1"/>
    <property type="molecule type" value="Genomic_DNA"/>
</dbReference>
<sequence>MRQYLLSFPLISLYGGLIKNKKIQSESLTLKNKRRASVYWPAGKNRNKLPGIYLQHGMSILGIDDQRIIDLAENLAYCGFSVILPELVEVRGLLLKAETVDHIEELGIELSDNQLWYDGKRFGYFSVSFSGGMGLIAFSRPKLAERVSSIMAVGAYSDFLDTFPFVFENYDVDNYGVLVLLYNLINRLEPKLASELLPVFYEAAVDNALLRTKETAKAPVLLKKTKKVSQDFYHKVTTSTSFREEVAKRMLASYDTSILKAFSPYHNIKGLKAPVSLLHGETDPVISPKESEKLADYFQEKNHKFIFRTSSALVHGDQLPLHTQIAGIPALLQTFGSFFKWLKN</sequence>
<dbReference type="AlphaFoldDB" id="A0A4R9LSF7"/>
<dbReference type="Gene3D" id="3.40.50.1820">
    <property type="entry name" value="alpha/beta hydrolase"/>
    <property type="match status" value="1"/>
</dbReference>
<evidence type="ECO:0000313" key="2">
    <source>
        <dbReference type="Proteomes" id="UP000298264"/>
    </source>
</evidence>
<keyword evidence="2" id="KW-1185">Reference proteome</keyword>
<organism evidence="1 2">
    <name type="scientific">Leptospira ilyithenensis</name>
    <dbReference type="NCBI Taxonomy" id="2484901"/>
    <lineage>
        <taxon>Bacteria</taxon>
        <taxon>Pseudomonadati</taxon>
        <taxon>Spirochaetota</taxon>
        <taxon>Spirochaetia</taxon>
        <taxon>Leptospirales</taxon>
        <taxon>Leptospiraceae</taxon>
        <taxon>Leptospira</taxon>
    </lineage>
</organism>
<dbReference type="Proteomes" id="UP000298264">
    <property type="component" value="Unassembled WGS sequence"/>
</dbReference>
<comment type="caution">
    <text evidence="1">The sequence shown here is derived from an EMBL/GenBank/DDBJ whole genome shotgun (WGS) entry which is preliminary data.</text>
</comment>
<dbReference type="SUPFAM" id="SSF53474">
    <property type="entry name" value="alpha/beta-Hydrolases"/>
    <property type="match status" value="1"/>
</dbReference>
<gene>
    <name evidence="1" type="ORF">EHS11_02145</name>
</gene>
<reference evidence="1" key="1">
    <citation type="journal article" date="2019" name="PLoS Negl. Trop. Dis.">
        <title>Revisiting the worldwide diversity of Leptospira species in the environment.</title>
        <authorList>
            <person name="Vincent A.T."/>
            <person name="Schiettekatte O."/>
            <person name="Bourhy P."/>
            <person name="Veyrier F.J."/>
            <person name="Picardeau M."/>
        </authorList>
    </citation>
    <scope>NUCLEOTIDE SEQUENCE [LARGE SCALE GENOMIC DNA]</scope>
    <source>
        <strain evidence="1">201400974</strain>
    </source>
</reference>
<accession>A0A4R9LSF7</accession>
<dbReference type="RefSeq" id="WP_135762779.1">
    <property type="nucleotide sequence ID" value="NZ_RQHV01000007.1"/>
</dbReference>
<protein>
    <submittedName>
        <fullName evidence="1">Alpha/beta hydrolase</fullName>
    </submittedName>
</protein>
<keyword evidence="1" id="KW-0378">Hydrolase</keyword>
<dbReference type="OrthoDB" id="111567at2"/>
<dbReference type="InterPro" id="IPR029058">
    <property type="entry name" value="AB_hydrolase_fold"/>
</dbReference>
<proteinExistence type="predicted"/>
<dbReference type="GO" id="GO:0016787">
    <property type="term" value="F:hydrolase activity"/>
    <property type="evidence" value="ECO:0007669"/>
    <property type="project" value="UniProtKB-KW"/>
</dbReference>